<accession>X1AR78</accession>
<dbReference type="Gene3D" id="3.10.129.10">
    <property type="entry name" value="Hotdog Thioesterase"/>
    <property type="match status" value="1"/>
</dbReference>
<reference evidence="2" key="1">
    <citation type="journal article" date="2014" name="Front. Microbiol.">
        <title>High frequency of phylogenetically diverse reductive dehalogenase-homologous genes in deep subseafloor sedimentary metagenomes.</title>
        <authorList>
            <person name="Kawai M."/>
            <person name="Futagami T."/>
            <person name="Toyoda A."/>
            <person name="Takaki Y."/>
            <person name="Nishi S."/>
            <person name="Hori S."/>
            <person name="Arai W."/>
            <person name="Tsubouchi T."/>
            <person name="Morono Y."/>
            <person name="Uchiyama I."/>
            <person name="Ito T."/>
            <person name="Fujiyama A."/>
            <person name="Inagaki F."/>
            <person name="Takami H."/>
        </authorList>
    </citation>
    <scope>NUCLEOTIDE SEQUENCE</scope>
    <source>
        <strain evidence="2">Expedition CK06-06</strain>
    </source>
</reference>
<dbReference type="InterPro" id="IPR002539">
    <property type="entry name" value="MaoC-like_dom"/>
</dbReference>
<dbReference type="CDD" id="cd03441">
    <property type="entry name" value="R_hydratase_like"/>
    <property type="match status" value="1"/>
</dbReference>
<dbReference type="EMBL" id="BART01018370">
    <property type="protein sequence ID" value="GAG74833.1"/>
    <property type="molecule type" value="Genomic_DNA"/>
</dbReference>
<evidence type="ECO:0000313" key="2">
    <source>
        <dbReference type="EMBL" id="GAG74833.1"/>
    </source>
</evidence>
<gene>
    <name evidence="2" type="ORF">S01H4_34686</name>
</gene>
<sequence>MAIITENIQEGHEVSGKLKTVTEERVYAFSGGFPKGPGWPRKNIHTDLEFAKSCGLPTRAASGAMFEGYLTELMIDLFGESWLRHGKMSLTFIAIVDPGDTLVPKSVVRSKQAGDSGVKFVMEVWCENQHSDKVVVGTATGLLR</sequence>
<comment type="caution">
    <text evidence="2">The sequence shown here is derived from an EMBL/GenBank/DDBJ whole genome shotgun (WGS) entry which is preliminary data.</text>
</comment>
<proteinExistence type="predicted"/>
<dbReference type="SUPFAM" id="SSF54637">
    <property type="entry name" value="Thioesterase/thiol ester dehydrase-isomerase"/>
    <property type="match status" value="1"/>
</dbReference>
<protein>
    <recommendedName>
        <fullName evidence="1">MaoC-like domain-containing protein</fullName>
    </recommendedName>
</protein>
<dbReference type="AlphaFoldDB" id="X1AR78"/>
<dbReference type="Pfam" id="PF01575">
    <property type="entry name" value="MaoC_dehydratas"/>
    <property type="match status" value="1"/>
</dbReference>
<organism evidence="2">
    <name type="scientific">marine sediment metagenome</name>
    <dbReference type="NCBI Taxonomy" id="412755"/>
    <lineage>
        <taxon>unclassified sequences</taxon>
        <taxon>metagenomes</taxon>
        <taxon>ecological metagenomes</taxon>
    </lineage>
</organism>
<feature type="domain" description="MaoC-like" evidence="1">
    <location>
        <begin position="44"/>
        <end position="119"/>
    </location>
</feature>
<evidence type="ECO:0000259" key="1">
    <source>
        <dbReference type="Pfam" id="PF01575"/>
    </source>
</evidence>
<name>X1AR78_9ZZZZ</name>
<dbReference type="InterPro" id="IPR029069">
    <property type="entry name" value="HotDog_dom_sf"/>
</dbReference>